<accession>A0A1I8Q1W1</accession>
<dbReference type="InterPro" id="IPR039353">
    <property type="entry name" value="TF_Adf1"/>
</dbReference>
<dbReference type="GO" id="GO:0006357">
    <property type="term" value="P:regulation of transcription by RNA polymerase II"/>
    <property type="evidence" value="ECO:0007669"/>
    <property type="project" value="TreeGrafter"/>
</dbReference>
<dbReference type="OrthoDB" id="8038273at2759"/>
<feature type="domain" description="MADF" evidence="2">
    <location>
        <begin position="8"/>
        <end position="59"/>
    </location>
</feature>
<dbReference type="Proteomes" id="UP000095300">
    <property type="component" value="Unassembled WGS sequence"/>
</dbReference>
<dbReference type="PANTHER" id="PTHR12243">
    <property type="entry name" value="MADF DOMAIN TRANSCRIPTION FACTOR"/>
    <property type="match status" value="1"/>
</dbReference>
<keyword evidence="4" id="KW-1185">Reference proteome</keyword>
<dbReference type="PANTHER" id="PTHR12243:SF67">
    <property type="entry name" value="COREPRESSOR OF PANGOLIN, ISOFORM A-RELATED"/>
    <property type="match status" value="1"/>
</dbReference>
<dbReference type="AlphaFoldDB" id="A0A1I8Q1W1"/>
<dbReference type="InterPro" id="IPR006578">
    <property type="entry name" value="MADF-dom"/>
</dbReference>
<evidence type="ECO:0000313" key="3">
    <source>
        <dbReference type="EnsemblMetazoa" id="SCAU013092-PA"/>
    </source>
</evidence>
<evidence type="ECO:0000256" key="1">
    <source>
        <dbReference type="SAM" id="MobiDB-lite"/>
    </source>
</evidence>
<evidence type="ECO:0000313" key="4">
    <source>
        <dbReference type="Proteomes" id="UP000095300"/>
    </source>
</evidence>
<reference evidence="3" key="1">
    <citation type="submission" date="2020-05" db="UniProtKB">
        <authorList>
            <consortium name="EnsemblMetazoa"/>
        </authorList>
    </citation>
    <scope>IDENTIFICATION</scope>
    <source>
        <strain evidence="3">USDA</strain>
    </source>
</reference>
<dbReference type="GO" id="GO:0005667">
    <property type="term" value="C:transcription regulator complex"/>
    <property type="evidence" value="ECO:0007669"/>
    <property type="project" value="TreeGrafter"/>
</dbReference>
<dbReference type="SMART" id="SM00595">
    <property type="entry name" value="MADF"/>
    <property type="match status" value="1"/>
</dbReference>
<evidence type="ECO:0000259" key="2">
    <source>
        <dbReference type="Pfam" id="PF10545"/>
    </source>
</evidence>
<dbReference type="EnsemblMetazoa" id="SCAU013092-RA">
    <property type="protein sequence ID" value="SCAU013092-PA"/>
    <property type="gene ID" value="SCAU013092"/>
</dbReference>
<sequence>MDINIKIIEAVRKSPCLYCSSKLEERNKQWKKLADDLGIGEQTLKLRWHSILKRYNSDKFYKYADKLQFIQRTIKAKSTDKWPEFEINADDTAGHQRNSEEYMFLEVDEFDEAAIAHDKFAAVKHEKTDSVPTECTEDESSQGFATKSESANKHHEKTKENYNLNQEEIIVPVIKQTDKKSSQKSPKNNMSVEKEIKDHVVSPLERSEDVIFGELVTAMLKGMSEDKKRNIKKEIMNLLLT</sequence>
<dbReference type="Pfam" id="PF10545">
    <property type="entry name" value="MADF_DNA_bdg"/>
    <property type="match status" value="1"/>
</dbReference>
<dbReference type="VEuPathDB" id="VectorBase:SCAU013092"/>
<dbReference type="KEGG" id="scac:106090146"/>
<proteinExistence type="predicted"/>
<dbReference type="GO" id="GO:0005634">
    <property type="term" value="C:nucleus"/>
    <property type="evidence" value="ECO:0007669"/>
    <property type="project" value="TreeGrafter"/>
</dbReference>
<organism evidence="3 4">
    <name type="scientific">Stomoxys calcitrans</name>
    <name type="common">Stable fly</name>
    <name type="synonym">Conops calcitrans</name>
    <dbReference type="NCBI Taxonomy" id="35570"/>
    <lineage>
        <taxon>Eukaryota</taxon>
        <taxon>Metazoa</taxon>
        <taxon>Ecdysozoa</taxon>
        <taxon>Arthropoda</taxon>
        <taxon>Hexapoda</taxon>
        <taxon>Insecta</taxon>
        <taxon>Pterygota</taxon>
        <taxon>Neoptera</taxon>
        <taxon>Endopterygota</taxon>
        <taxon>Diptera</taxon>
        <taxon>Brachycera</taxon>
        <taxon>Muscomorpha</taxon>
        <taxon>Muscoidea</taxon>
        <taxon>Muscidae</taxon>
        <taxon>Stomoxys</taxon>
    </lineage>
</organism>
<protein>
    <recommendedName>
        <fullName evidence="2">MADF domain-containing protein</fullName>
    </recommendedName>
</protein>
<gene>
    <name evidence="3" type="primary">106090146</name>
</gene>
<name>A0A1I8Q1W1_STOCA</name>
<feature type="region of interest" description="Disordered" evidence="1">
    <location>
        <begin position="129"/>
        <end position="158"/>
    </location>
</feature>